<name>A0ABD0JBV4_9CAEN</name>
<feature type="compositionally biased region" description="Low complexity" evidence="1">
    <location>
        <begin position="7"/>
        <end position="21"/>
    </location>
</feature>
<accession>A0ABD0JBV4</accession>
<feature type="region of interest" description="Disordered" evidence="1">
    <location>
        <begin position="1"/>
        <end position="33"/>
    </location>
</feature>
<dbReference type="Proteomes" id="UP001519460">
    <property type="component" value="Unassembled WGS sequence"/>
</dbReference>
<comment type="caution">
    <text evidence="2">The sequence shown here is derived from an EMBL/GenBank/DDBJ whole genome shotgun (WGS) entry which is preliminary data.</text>
</comment>
<keyword evidence="3" id="KW-1185">Reference proteome</keyword>
<feature type="non-terminal residue" evidence="2">
    <location>
        <position position="1"/>
    </location>
</feature>
<protein>
    <submittedName>
        <fullName evidence="2">Uncharacterized protein</fullName>
    </submittedName>
</protein>
<dbReference type="EMBL" id="JACVVK020000516">
    <property type="protein sequence ID" value="KAK7469487.1"/>
    <property type="molecule type" value="Genomic_DNA"/>
</dbReference>
<proteinExistence type="predicted"/>
<reference evidence="2 3" key="1">
    <citation type="journal article" date="2023" name="Sci. Data">
        <title>Genome assembly of the Korean intertidal mud-creeper Batillaria attramentaria.</title>
        <authorList>
            <person name="Patra A.K."/>
            <person name="Ho P.T."/>
            <person name="Jun S."/>
            <person name="Lee S.J."/>
            <person name="Kim Y."/>
            <person name="Won Y.J."/>
        </authorList>
    </citation>
    <scope>NUCLEOTIDE SEQUENCE [LARGE SCALE GENOMIC DNA]</scope>
    <source>
        <strain evidence="2">Wonlab-2016</strain>
    </source>
</reference>
<evidence type="ECO:0000256" key="1">
    <source>
        <dbReference type="SAM" id="MobiDB-lite"/>
    </source>
</evidence>
<gene>
    <name evidence="2" type="ORF">BaRGS_00036508</name>
</gene>
<evidence type="ECO:0000313" key="3">
    <source>
        <dbReference type="Proteomes" id="UP001519460"/>
    </source>
</evidence>
<sequence length="105" mass="11223">TPVLLQTTGTTARTVTPTGAPKTERTSGSPLPLPRVSMEMKRCACAAAELGLCTYDVNVGTFGGWLTDAPGDVNNTRNSNQLNLQPRKEREAVCLPAKALYLFLS</sequence>
<organism evidence="2 3">
    <name type="scientific">Batillaria attramentaria</name>
    <dbReference type="NCBI Taxonomy" id="370345"/>
    <lineage>
        <taxon>Eukaryota</taxon>
        <taxon>Metazoa</taxon>
        <taxon>Spiralia</taxon>
        <taxon>Lophotrochozoa</taxon>
        <taxon>Mollusca</taxon>
        <taxon>Gastropoda</taxon>
        <taxon>Caenogastropoda</taxon>
        <taxon>Sorbeoconcha</taxon>
        <taxon>Cerithioidea</taxon>
        <taxon>Batillariidae</taxon>
        <taxon>Batillaria</taxon>
    </lineage>
</organism>
<dbReference type="AlphaFoldDB" id="A0ABD0JBV4"/>
<evidence type="ECO:0000313" key="2">
    <source>
        <dbReference type="EMBL" id="KAK7469487.1"/>
    </source>
</evidence>